<proteinExistence type="predicted"/>
<evidence type="ECO:0000313" key="2">
    <source>
        <dbReference type="EMBL" id="OLP87416.1"/>
    </source>
</evidence>
<name>A0A1Q9CWW8_SYMMI</name>
<accession>A0A1Q9CWW8</accession>
<comment type="caution">
    <text evidence="2">The sequence shown here is derived from an EMBL/GenBank/DDBJ whole genome shotgun (WGS) entry which is preliminary data.</text>
</comment>
<reference evidence="2 3" key="1">
    <citation type="submission" date="2016-02" db="EMBL/GenBank/DDBJ databases">
        <title>Genome analysis of coral dinoflagellate symbionts highlights evolutionary adaptations to a symbiotic lifestyle.</title>
        <authorList>
            <person name="Aranda M."/>
            <person name="Li Y."/>
            <person name="Liew Y.J."/>
            <person name="Baumgarten S."/>
            <person name="Simakov O."/>
            <person name="Wilson M."/>
            <person name="Piel J."/>
            <person name="Ashoor H."/>
            <person name="Bougouffa S."/>
            <person name="Bajic V.B."/>
            <person name="Ryu T."/>
            <person name="Ravasi T."/>
            <person name="Bayer T."/>
            <person name="Micklem G."/>
            <person name="Kim H."/>
            <person name="Bhak J."/>
            <person name="Lajeunesse T.C."/>
            <person name="Voolstra C.R."/>
        </authorList>
    </citation>
    <scope>NUCLEOTIDE SEQUENCE [LARGE SCALE GENOMIC DNA]</scope>
    <source>
        <strain evidence="2 3">CCMP2467</strain>
    </source>
</reference>
<feature type="region of interest" description="Disordered" evidence="1">
    <location>
        <begin position="318"/>
        <end position="338"/>
    </location>
</feature>
<organism evidence="2 3">
    <name type="scientific">Symbiodinium microadriaticum</name>
    <name type="common">Dinoflagellate</name>
    <name type="synonym">Zooxanthella microadriatica</name>
    <dbReference type="NCBI Taxonomy" id="2951"/>
    <lineage>
        <taxon>Eukaryota</taxon>
        <taxon>Sar</taxon>
        <taxon>Alveolata</taxon>
        <taxon>Dinophyceae</taxon>
        <taxon>Suessiales</taxon>
        <taxon>Symbiodiniaceae</taxon>
        <taxon>Symbiodinium</taxon>
    </lineage>
</organism>
<dbReference type="EMBL" id="LSRX01000861">
    <property type="protein sequence ID" value="OLP87416.1"/>
    <property type="molecule type" value="Genomic_DNA"/>
</dbReference>
<evidence type="ECO:0000256" key="1">
    <source>
        <dbReference type="SAM" id="MobiDB-lite"/>
    </source>
</evidence>
<gene>
    <name evidence="2" type="ORF">AK812_SmicGene31363</name>
</gene>
<sequence length="377" mass="40554">MRPCSRREPWPTTGISVCQDGWRRNGYGVTVSFNEIARKLASSCFATKWRWGTKPRMQLAAGCDATIRPSSAGNLNLKLGAPRSSVNGIKSVRLAKLQDSRALACVARDMRGAVPPRIISLARIPGTKLLLVGTVTAAAVRHGKERLPGAGYVKRMFKAFLTLRTSRSLDAGTACVPTEQPPADSLVAFIGFRQIASCSDEGGSVTSPSAALDGWLHRGWNAMTGRIGGSGFSDASPDKPNTEKALRAVAAMLAELAGHRDAVRPISSPNIYRQFDMAKWRMSIVARSFELFTIGSVRAPASSLREPSLTRFLSHTEMNDMGSPSTPGPDHVRGTTRKPIMDGMKPWGAKSKDKASNASVICHFASCLATRYAALIP</sequence>
<keyword evidence="3" id="KW-1185">Reference proteome</keyword>
<dbReference type="AlphaFoldDB" id="A0A1Q9CWW8"/>
<dbReference type="Proteomes" id="UP000186817">
    <property type="component" value="Unassembled WGS sequence"/>
</dbReference>
<protein>
    <submittedName>
        <fullName evidence="2">Uncharacterized protein</fullName>
    </submittedName>
</protein>
<dbReference type="OrthoDB" id="10444160at2759"/>
<evidence type="ECO:0000313" key="3">
    <source>
        <dbReference type="Proteomes" id="UP000186817"/>
    </source>
</evidence>